<dbReference type="Gene3D" id="3.30.70.20">
    <property type="match status" value="1"/>
</dbReference>
<keyword evidence="5" id="KW-0249">Electron transport</keyword>
<feature type="domain" description="4Fe-4S ferredoxin-type" evidence="9">
    <location>
        <begin position="53"/>
        <end position="82"/>
    </location>
</feature>
<keyword evidence="5" id="KW-0813">Transport</keyword>
<evidence type="ECO:0000256" key="4">
    <source>
        <dbReference type="ARBA" id="ARBA00022737"/>
    </source>
</evidence>
<gene>
    <name evidence="10" type="ORF">DRJ31_06170</name>
    <name evidence="11" type="ORF">DRJ33_01380</name>
</gene>
<dbReference type="PANTHER" id="PTHR43724">
    <property type="entry name" value="PYRUVATE SYNTHASE SUBUNIT PORD"/>
    <property type="match status" value="1"/>
</dbReference>
<sequence>MKPNDKNPYYPTASARPRRPVTDPAKCTFTDKLCWLYCPEPCRIPKKTPEGKDYYDIDPMYCKGCGICAEVCPSKAIKMVPETEFAGWW</sequence>
<evidence type="ECO:0000313" key="13">
    <source>
        <dbReference type="Proteomes" id="UP000278475"/>
    </source>
</evidence>
<protein>
    <submittedName>
        <fullName evidence="10">Pyruvate synthase</fullName>
    </submittedName>
</protein>
<organism evidence="10 13">
    <name type="scientific">Thermoproteota archaeon</name>
    <dbReference type="NCBI Taxonomy" id="2056631"/>
    <lineage>
        <taxon>Archaea</taxon>
        <taxon>Thermoproteota</taxon>
    </lineage>
</organism>
<dbReference type="GO" id="GO:0051539">
    <property type="term" value="F:4 iron, 4 sulfur cluster binding"/>
    <property type="evidence" value="ECO:0007669"/>
    <property type="project" value="UniProtKB-KW"/>
</dbReference>
<dbReference type="PROSITE" id="PS00198">
    <property type="entry name" value="4FE4S_FER_1"/>
    <property type="match status" value="1"/>
</dbReference>
<dbReference type="PROSITE" id="PS51379">
    <property type="entry name" value="4FE4S_FER_2"/>
    <property type="match status" value="1"/>
</dbReference>
<accession>A0A497ENH2</accession>
<comment type="caution">
    <text evidence="10">The sequence shown here is derived from an EMBL/GenBank/DDBJ whole genome shotgun (WGS) entry which is preliminary data.</text>
</comment>
<name>A0A497ENH2_9CREN</name>
<dbReference type="Pfam" id="PF00037">
    <property type="entry name" value="Fer4"/>
    <property type="match status" value="1"/>
</dbReference>
<dbReference type="Proteomes" id="UP000278475">
    <property type="component" value="Unassembled WGS sequence"/>
</dbReference>
<dbReference type="NCBIfam" id="TIGR02179">
    <property type="entry name" value="PorD_KorD"/>
    <property type="match status" value="1"/>
</dbReference>
<keyword evidence="3" id="KW-0479">Metal-binding</keyword>
<dbReference type="AlphaFoldDB" id="A0A497ENH2"/>
<feature type="region of interest" description="Disordered" evidence="8">
    <location>
        <begin position="1"/>
        <end position="20"/>
    </location>
</feature>
<evidence type="ECO:0000256" key="6">
    <source>
        <dbReference type="ARBA" id="ARBA00023004"/>
    </source>
</evidence>
<dbReference type="GO" id="GO:0046872">
    <property type="term" value="F:metal ion binding"/>
    <property type="evidence" value="ECO:0007669"/>
    <property type="project" value="UniProtKB-KW"/>
</dbReference>
<proteinExistence type="predicted"/>
<keyword evidence="2" id="KW-0004">4Fe-4S</keyword>
<keyword evidence="4" id="KW-0677">Repeat</keyword>
<evidence type="ECO:0000256" key="8">
    <source>
        <dbReference type="SAM" id="MobiDB-lite"/>
    </source>
</evidence>
<evidence type="ECO:0000256" key="1">
    <source>
        <dbReference type="ARBA" id="ARBA00001966"/>
    </source>
</evidence>
<dbReference type="InterPro" id="IPR017896">
    <property type="entry name" value="4Fe4S_Fe-S-bd"/>
</dbReference>
<dbReference type="PANTHER" id="PTHR43724:SF1">
    <property type="entry name" value="PYRUVATE SYNTHASE SUBUNIT PORD"/>
    <property type="match status" value="1"/>
</dbReference>
<reference evidence="12 13" key="1">
    <citation type="submission" date="2018-06" db="EMBL/GenBank/DDBJ databases">
        <title>Extensive metabolic versatility and redundancy in microbially diverse, dynamic hydrothermal sediments.</title>
        <authorList>
            <person name="Dombrowski N."/>
            <person name="Teske A."/>
            <person name="Baker B.J."/>
        </authorList>
    </citation>
    <scope>NUCLEOTIDE SEQUENCE [LARGE SCALE GENOMIC DNA]</scope>
    <source>
        <strain evidence="11">B34_G17</strain>
        <strain evidence="10">B66_G16</strain>
    </source>
</reference>
<comment type="cofactor">
    <cofactor evidence="1">
        <name>[4Fe-4S] cluster</name>
        <dbReference type="ChEBI" id="CHEBI:49883"/>
    </cofactor>
</comment>
<keyword evidence="10" id="KW-0670">Pyruvate</keyword>
<evidence type="ECO:0000259" key="9">
    <source>
        <dbReference type="PROSITE" id="PS51379"/>
    </source>
</evidence>
<dbReference type="GO" id="GO:0016625">
    <property type="term" value="F:oxidoreductase activity, acting on the aldehyde or oxo group of donors, iron-sulfur protein as acceptor"/>
    <property type="evidence" value="ECO:0007669"/>
    <property type="project" value="InterPro"/>
</dbReference>
<keyword evidence="6" id="KW-0408">Iron</keyword>
<dbReference type="EMBL" id="QMQX01000014">
    <property type="protein sequence ID" value="RLE53333.1"/>
    <property type="molecule type" value="Genomic_DNA"/>
</dbReference>
<dbReference type="Proteomes" id="UP000272051">
    <property type="component" value="Unassembled WGS sequence"/>
</dbReference>
<evidence type="ECO:0000256" key="3">
    <source>
        <dbReference type="ARBA" id="ARBA00022723"/>
    </source>
</evidence>
<evidence type="ECO:0000313" key="12">
    <source>
        <dbReference type="Proteomes" id="UP000272051"/>
    </source>
</evidence>
<evidence type="ECO:0000313" key="11">
    <source>
        <dbReference type="EMBL" id="RLE53333.1"/>
    </source>
</evidence>
<evidence type="ECO:0000313" key="10">
    <source>
        <dbReference type="EMBL" id="RLE48944.1"/>
    </source>
</evidence>
<evidence type="ECO:0000256" key="5">
    <source>
        <dbReference type="ARBA" id="ARBA00022982"/>
    </source>
</evidence>
<dbReference type="InterPro" id="IPR011898">
    <property type="entry name" value="PorD_KorD"/>
</dbReference>
<evidence type="ECO:0000256" key="7">
    <source>
        <dbReference type="ARBA" id="ARBA00023014"/>
    </source>
</evidence>
<evidence type="ECO:0000256" key="2">
    <source>
        <dbReference type="ARBA" id="ARBA00022485"/>
    </source>
</evidence>
<dbReference type="SUPFAM" id="SSF54862">
    <property type="entry name" value="4Fe-4S ferredoxins"/>
    <property type="match status" value="1"/>
</dbReference>
<keyword evidence="7" id="KW-0411">Iron-sulfur</keyword>
<dbReference type="EMBL" id="QMQV01000053">
    <property type="protein sequence ID" value="RLE48944.1"/>
    <property type="molecule type" value="Genomic_DNA"/>
</dbReference>
<dbReference type="InterPro" id="IPR017900">
    <property type="entry name" value="4Fe4S_Fe_S_CS"/>
</dbReference>